<dbReference type="EMBL" id="QUMS01000003">
    <property type="protein sequence ID" value="REG07125.1"/>
    <property type="molecule type" value="Genomic_DNA"/>
</dbReference>
<dbReference type="Pfam" id="PF22725">
    <property type="entry name" value="GFO_IDH_MocA_C3"/>
    <property type="match status" value="1"/>
</dbReference>
<dbReference type="InterPro" id="IPR055170">
    <property type="entry name" value="GFO_IDH_MocA-like_dom"/>
</dbReference>
<dbReference type="InterPro" id="IPR051450">
    <property type="entry name" value="Gfo/Idh/MocA_Oxidoreductases"/>
</dbReference>
<proteinExistence type="predicted"/>
<reference evidence="3 4" key="1">
    <citation type="submission" date="2018-08" db="EMBL/GenBank/DDBJ databases">
        <title>Genomic Encyclopedia of Type Strains, Phase IV (KMG-IV): sequencing the most valuable type-strain genomes for metagenomic binning, comparative biology and taxonomic classification.</title>
        <authorList>
            <person name="Goeker M."/>
        </authorList>
    </citation>
    <scope>NUCLEOTIDE SEQUENCE [LARGE SCALE GENOMIC DNA]</scope>
    <source>
        <strain evidence="3 4">DSM 23923</strain>
    </source>
</reference>
<dbReference type="PANTHER" id="PTHR43377">
    <property type="entry name" value="BILIVERDIN REDUCTASE A"/>
    <property type="match status" value="1"/>
</dbReference>
<dbReference type="InterPro" id="IPR000683">
    <property type="entry name" value="Gfo/Idh/MocA-like_OxRdtase_N"/>
</dbReference>
<feature type="domain" description="Gfo/Idh/MocA-like oxidoreductase N-terminal" evidence="1">
    <location>
        <begin position="2"/>
        <end position="108"/>
    </location>
</feature>
<gene>
    <name evidence="3" type="ORF">DFR64_2329</name>
</gene>
<organism evidence="3 4">
    <name type="scientific">Pelolinea submarina</name>
    <dbReference type="NCBI Taxonomy" id="913107"/>
    <lineage>
        <taxon>Bacteria</taxon>
        <taxon>Bacillati</taxon>
        <taxon>Chloroflexota</taxon>
        <taxon>Anaerolineae</taxon>
        <taxon>Anaerolineales</taxon>
        <taxon>Anaerolineaceae</taxon>
        <taxon>Pelolinea</taxon>
    </lineage>
</organism>
<dbReference type="RefSeq" id="WP_116225602.1">
    <property type="nucleotide sequence ID" value="NZ_AP018437.1"/>
</dbReference>
<dbReference type="OrthoDB" id="9815825at2"/>
<evidence type="ECO:0000313" key="4">
    <source>
        <dbReference type="Proteomes" id="UP000256388"/>
    </source>
</evidence>
<evidence type="ECO:0000313" key="3">
    <source>
        <dbReference type="EMBL" id="REG07125.1"/>
    </source>
</evidence>
<protein>
    <submittedName>
        <fullName evidence="3">Putative dehydrogenase</fullName>
    </submittedName>
</protein>
<dbReference type="Proteomes" id="UP000256388">
    <property type="component" value="Unassembled WGS sequence"/>
</dbReference>
<dbReference type="Gene3D" id="3.30.360.10">
    <property type="entry name" value="Dihydrodipicolinate Reductase, domain 2"/>
    <property type="match status" value="1"/>
</dbReference>
<accession>A0A347ZVU8</accession>
<dbReference type="Gene3D" id="3.40.50.720">
    <property type="entry name" value="NAD(P)-binding Rossmann-like Domain"/>
    <property type="match status" value="1"/>
</dbReference>
<comment type="caution">
    <text evidence="3">The sequence shown here is derived from an EMBL/GenBank/DDBJ whole genome shotgun (WGS) entry which is preliminary data.</text>
</comment>
<keyword evidence="4" id="KW-1185">Reference proteome</keyword>
<dbReference type="InterPro" id="IPR036291">
    <property type="entry name" value="NAD(P)-bd_dom_sf"/>
</dbReference>
<dbReference type="GO" id="GO:0000166">
    <property type="term" value="F:nucleotide binding"/>
    <property type="evidence" value="ECO:0007669"/>
    <property type="project" value="InterPro"/>
</dbReference>
<feature type="domain" description="GFO/IDH/MocA-like oxidoreductase" evidence="2">
    <location>
        <begin position="125"/>
        <end position="248"/>
    </location>
</feature>
<dbReference type="Pfam" id="PF01408">
    <property type="entry name" value="GFO_IDH_MocA"/>
    <property type="match status" value="1"/>
</dbReference>
<dbReference type="SUPFAM" id="SSF51735">
    <property type="entry name" value="NAD(P)-binding Rossmann-fold domains"/>
    <property type="match status" value="1"/>
</dbReference>
<sequence length="327" mass="36635">MKFLIAGLGSIGRRHLRNLAALGQSDILLYRTHHATLDDAELAAYPVETDLGAALAQGPAAVIIANPTALHMSVAVPAAKQGCALFIEKPLAYRPEDLAELEGALQAGKSRVLSAYQFRFNPGLAKVKQLLEEGAIGRPLTFQCYWGEYLPDWHPWEDYRQSYAARKELGGGVVLTLCHPMDYLRWLFGEVREVFALTGRLSDLEVDVEDTAEAVLTFENDLTGSLHLDYFRRDKRHDLEVVGTSGTLYWDYADSAVRLRTPQGEQRFPAPEGFERNQMFMDEMAHFIELAGGKEPSRCTFEDGKKALELAWGILQSGQYHQRVIYD</sequence>
<name>A0A347ZVU8_9CHLR</name>
<dbReference type="PANTHER" id="PTHR43377:SF1">
    <property type="entry name" value="BILIVERDIN REDUCTASE A"/>
    <property type="match status" value="1"/>
</dbReference>
<dbReference type="SUPFAM" id="SSF55347">
    <property type="entry name" value="Glyceraldehyde-3-phosphate dehydrogenase-like, C-terminal domain"/>
    <property type="match status" value="1"/>
</dbReference>
<dbReference type="AlphaFoldDB" id="A0A347ZVU8"/>
<evidence type="ECO:0000259" key="2">
    <source>
        <dbReference type="Pfam" id="PF22725"/>
    </source>
</evidence>
<evidence type="ECO:0000259" key="1">
    <source>
        <dbReference type="Pfam" id="PF01408"/>
    </source>
</evidence>